<dbReference type="InterPro" id="IPR045042">
    <property type="entry name" value="YnaI-like"/>
</dbReference>
<sequence length="359" mass="40380">MDLVKDFFNPDNIYFIELMTLTVTAITLLVLRAVKSKLHAQPQNKIWGASLFSLYLPAKSFLIFLTLWHALKLVNQFWVLKLGLSEMPVIPLLIAVHMSWFGFRVVNTLEFAFLDSSETGRLDQTAIIGVAKVCRLLLMVILAIVAFDLLGLDASGLIALGSVSGAALAFASKDLVSNWFGGIMLYMDKPFKVGDWICSPDREIEGTVEYIGWRISKIRTFDMRPLYVPNAMFNNIAVQNPSRMTHRRIKETIGVRYDDIKQVNVIVEDIKTYLKGSEHIAQDQTIIVNFNGFGSSSLNILVYCMTVTTSWVTFHEHKHTVLLAIADIVEQHGGEFAFPTQTLHVNAELESGPEPEIRK</sequence>
<dbReference type="Gene3D" id="3.30.70.100">
    <property type="match status" value="1"/>
</dbReference>
<evidence type="ECO:0000256" key="7">
    <source>
        <dbReference type="SAM" id="Phobius"/>
    </source>
</evidence>
<keyword evidence="12" id="KW-1185">Reference proteome</keyword>
<protein>
    <submittedName>
        <fullName evidence="11">Mechanosensitive ion channel</fullName>
    </submittedName>
</protein>
<dbReference type="InterPro" id="IPR011066">
    <property type="entry name" value="MscS_channel_C_sf"/>
</dbReference>
<keyword evidence="6 7" id="KW-0472">Membrane</keyword>
<dbReference type="SUPFAM" id="SSF82861">
    <property type="entry name" value="Mechanosensitive channel protein MscS (YggB), transmembrane region"/>
    <property type="match status" value="1"/>
</dbReference>
<keyword evidence="3" id="KW-1003">Cell membrane</keyword>
<dbReference type="SUPFAM" id="SSF50182">
    <property type="entry name" value="Sm-like ribonucleoproteins"/>
    <property type="match status" value="1"/>
</dbReference>
<feature type="domain" description="Mechanosensitive ion channel transmembrane helices 2/3" evidence="10">
    <location>
        <begin position="134"/>
        <end position="173"/>
    </location>
</feature>
<dbReference type="InterPro" id="IPR006685">
    <property type="entry name" value="MscS_channel_2nd"/>
</dbReference>
<proteinExistence type="inferred from homology"/>
<dbReference type="PANTHER" id="PTHR43634">
    <property type="entry name" value="OW CONDUCTANCE MECHANOSENSITIVE CHANNEL"/>
    <property type="match status" value="1"/>
</dbReference>
<dbReference type="InterPro" id="IPR049142">
    <property type="entry name" value="MS_channel_1st"/>
</dbReference>
<dbReference type="Gene3D" id="2.30.30.60">
    <property type="match status" value="1"/>
</dbReference>
<gene>
    <name evidence="11" type="ORF">GNP35_12910</name>
</gene>
<comment type="subcellular location">
    <subcellularLocation>
        <location evidence="1">Cell membrane</location>
        <topology evidence="1">Multi-pass membrane protein</topology>
    </subcellularLocation>
</comment>
<dbReference type="PANTHER" id="PTHR43634:SF2">
    <property type="entry name" value="LOW CONDUCTANCE MECHANOSENSITIVE CHANNEL YNAI"/>
    <property type="match status" value="1"/>
</dbReference>
<organism evidence="11 12">
    <name type="scientific">Psychrosphaera haliotis</name>
    <dbReference type="NCBI Taxonomy" id="555083"/>
    <lineage>
        <taxon>Bacteria</taxon>
        <taxon>Pseudomonadati</taxon>
        <taxon>Pseudomonadota</taxon>
        <taxon>Gammaproteobacteria</taxon>
        <taxon>Alteromonadales</taxon>
        <taxon>Pseudoalteromonadaceae</taxon>
        <taxon>Psychrosphaera</taxon>
    </lineage>
</organism>
<dbReference type="InterPro" id="IPR049278">
    <property type="entry name" value="MS_channel_C"/>
</dbReference>
<feature type="domain" description="Mechanosensitive ion channel MscS C-terminal" evidence="9">
    <location>
        <begin position="252"/>
        <end position="333"/>
    </location>
</feature>
<accession>A0A6N8F9M0</accession>
<evidence type="ECO:0000256" key="2">
    <source>
        <dbReference type="ARBA" id="ARBA00008017"/>
    </source>
</evidence>
<evidence type="ECO:0000259" key="8">
    <source>
        <dbReference type="Pfam" id="PF00924"/>
    </source>
</evidence>
<dbReference type="RefSeq" id="WP_155696496.1">
    <property type="nucleotide sequence ID" value="NZ_WOCD01000005.1"/>
</dbReference>
<feature type="transmembrane region" description="Helical" evidence="7">
    <location>
        <begin position="46"/>
        <end position="70"/>
    </location>
</feature>
<feature type="transmembrane region" description="Helical" evidence="7">
    <location>
        <begin position="126"/>
        <end position="146"/>
    </location>
</feature>
<dbReference type="GO" id="GO:0005886">
    <property type="term" value="C:plasma membrane"/>
    <property type="evidence" value="ECO:0007669"/>
    <property type="project" value="UniProtKB-SubCell"/>
</dbReference>
<dbReference type="GO" id="GO:0008381">
    <property type="term" value="F:mechanosensitive monoatomic ion channel activity"/>
    <property type="evidence" value="ECO:0007669"/>
    <property type="project" value="UniProtKB-ARBA"/>
</dbReference>
<dbReference type="InterPro" id="IPR010920">
    <property type="entry name" value="LSM_dom_sf"/>
</dbReference>
<feature type="transmembrane region" description="Helical" evidence="7">
    <location>
        <begin position="90"/>
        <end position="114"/>
    </location>
</feature>
<reference evidence="11 12" key="1">
    <citation type="submission" date="2019-11" db="EMBL/GenBank/DDBJ databases">
        <title>P. haliotis isolates from Z. marina roots.</title>
        <authorList>
            <person name="Cohen M."/>
            <person name="Jospin G."/>
            <person name="Eisen J.A."/>
            <person name="Coil D.A."/>
        </authorList>
    </citation>
    <scope>NUCLEOTIDE SEQUENCE [LARGE SCALE GENOMIC DNA]</scope>
    <source>
        <strain evidence="11 12">UCD-MCMsp1aY</strain>
    </source>
</reference>
<evidence type="ECO:0000313" key="11">
    <source>
        <dbReference type="EMBL" id="MUH73305.1"/>
    </source>
</evidence>
<comment type="caution">
    <text evidence="11">The sequence shown here is derived from an EMBL/GenBank/DDBJ whole genome shotgun (WGS) entry which is preliminary data.</text>
</comment>
<dbReference type="InterPro" id="IPR011014">
    <property type="entry name" value="MscS_channel_TM-2"/>
</dbReference>
<keyword evidence="4 7" id="KW-0812">Transmembrane</keyword>
<feature type="domain" description="Mechanosensitive ion channel MscS" evidence="8">
    <location>
        <begin position="174"/>
        <end position="243"/>
    </location>
</feature>
<evidence type="ECO:0000256" key="5">
    <source>
        <dbReference type="ARBA" id="ARBA00022989"/>
    </source>
</evidence>
<dbReference type="Gene3D" id="1.10.287.1260">
    <property type="match status" value="1"/>
</dbReference>
<dbReference type="Pfam" id="PF00924">
    <property type="entry name" value="MS_channel_2nd"/>
    <property type="match status" value="1"/>
</dbReference>
<dbReference type="SUPFAM" id="SSF82689">
    <property type="entry name" value="Mechanosensitive channel protein MscS (YggB), C-terminal domain"/>
    <property type="match status" value="1"/>
</dbReference>
<dbReference type="EMBL" id="WOCD01000005">
    <property type="protein sequence ID" value="MUH73305.1"/>
    <property type="molecule type" value="Genomic_DNA"/>
</dbReference>
<comment type="similarity">
    <text evidence="2">Belongs to the MscS (TC 1.A.23) family.</text>
</comment>
<keyword evidence="5 7" id="KW-1133">Transmembrane helix</keyword>
<dbReference type="AlphaFoldDB" id="A0A6N8F9M0"/>
<dbReference type="Proteomes" id="UP000439994">
    <property type="component" value="Unassembled WGS sequence"/>
</dbReference>
<evidence type="ECO:0000313" key="12">
    <source>
        <dbReference type="Proteomes" id="UP000439994"/>
    </source>
</evidence>
<evidence type="ECO:0000256" key="3">
    <source>
        <dbReference type="ARBA" id="ARBA00022475"/>
    </source>
</evidence>
<feature type="transmembrane region" description="Helical" evidence="7">
    <location>
        <begin position="12"/>
        <end position="34"/>
    </location>
</feature>
<evidence type="ECO:0000256" key="1">
    <source>
        <dbReference type="ARBA" id="ARBA00004651"/>
    </source>
</evidence>
<dbReference type="OrthoDB" id="9775207at2"/>
<dbReference type="Pfam" id="PF21082">
    <property type="entry name" value="MS_channel_3rd"/>
    <property type="match status" value="1"/>
</dbReference>
<evidence type="ECO:0000256" key="6">
    <source>
        <dbReference type="ARBA" id="ARBA00023136"/>
    </source>
</evidence>
<name>A0A6N8F9M0_9GAMM</name>
<evidence type="ECO:0000259" key="10">
    <source>
        <dbReference type="Pfam" id="PF21088"/>
    </source>
</evidence>
<dbReference type="Pfam" id="PF21088">
    <property type="entry name" value="MS_channel_1st"/>
    <property type="match status" value="1"/>
</dbReference>
<evidence type="ECO:0000256" key="4">
    <source>
        <dbReference type="ARBA" id="ARBA00022692"/>
    </source>
</evidence>
<dbReference type="InterPro" id="IPR023408">
    <property type="entry name" value="MscS_beta-dom_sf"/>
</dbReference>
<evidence type="ECO:0000259" key="9">
    <source>
        <dbReference type="Pfam" id="PF21082"/>
    </source>
</evidence>